<evidence type="ECO:0000313" key="8">
    <source>
        <dbReference type="EMBL" id="JAG86467.1"/>
    </source>
</evidence>
<comment type="subcellular location">
    <subcellularLocation>
        <location evidence="1">Nucleus</location>
        <location evidence="1">Nuclear pore complex</location>
    </subcellularLocation>
</comment>
<keyword evidence="2" id="KW-0813">Transport</keyword>
<dbReference type="Gene3D" id="2.30.29.30">
    <property type="entry name" value="Pleckstrin-homology domain (PH domain)/Phosphotyrosine-binding domain (PTB)"/>
    <property type="match status" value="1"/>
</dbReference>
<keyword evidence="5" id="KW-0539">Nucleus</keyword>
<evidence type="ECO:0000256" key="6">
    <source>
        <dbReference type="SAM" id="MobiDB-lite"/>
    </source>
</evidence>
<dbReference type="EMBL" id="GCHU01015228">
    <property type="protein sequence ID" value="JAG86467.1"/>
    <property type="molecule type" value="Transcribed_RNA"/>
</dbReference>
<dbReference type="PROSITE" id="PS50196">
    <property type="entry name" value="RANBD1"/>
    <property type="match status" value="1"/>
</dbReference>
<dbReference type="GO" id="GO:0015031">
    <property type="term" value="P:protein transport"/>
    <property type="evidence" value="ECO:0007669"/>
    <property type="project" value="UniProtKB-KW"/>
</dbReference>
<dbReference type="InterPro" id="IPR000156">
    <property type="entry name" value="Ran_bind_dom"/>
</dbReference>
<dbReference type="PANTHER" id="PTHR23138:SF142">
    <property type="entry name" value="RAN-BINDING PROTEIN 3B-RELATED"/>
    <property type="match status" value="1"/>
</dbReference>
<feature type="region of interest" description="Disordered" evidence="6">
    <location>
        <begin position="281"/>
        <end position="314"/>
    </location>
</feature>
<feature type="domain" description="RanBD1" evidence="7">
    <location>
        <begin position="163"/>
        <end position="282"/>
    </location>
</feature>
<dbReference type="InterPro" id="IPR011993">
    <property type="entry name" value="PH-like_dom_sf"/>
</dbReference>
<evidence type="ECO:0000256" key="4">
    <source>
        <dbReference type="ARBA" id="ARBA00023132"/>
    </source>
</evidence>
<proteinExistence type="predicted"/>
<dbReference type="GO" id="GO:0051028">
    <property type="term" value="P:mRNA transport"/>
    <property type="evidence" value="ECO:0007669"/>
    <property type="project" value="UniProtKB-KW"/>
</dbReference>
<feature type="region of interest" description="Disordered" evidence="6">
    <location>
        <begin position="23"/>
        <end position="43"/>
    </location>
</feature>
<keyword evidence="2" id="KW-0509">mRNA transport</keyword>
<sequence length="314" mass="34463">MKRRICKQNQQTPSIKSFMWRKATKNKMRKRRKRVRKTQKKKTLERKQRAAVKTFQQLSTAQNAFTGLSGTGFSSSSFSFDTKIIPFGSTPKFGSFSTGSAFTSASSTGSMGGTGCLFGTKLNTDDLAPRASFGNTDNSYAPLQLFGTPATDNISRSGSGFGALPEVPVETGEEKEKPVFTADATLFQYINGGWKERGKGELRLNIPTADTGRARLVMRARGNYRLILNANIYPDMKLTGMEKRGFTFACFNNAGEAIEGLATFALKFKDSSIADDFQAATEAHKGRSLTESKTRENLSMTGEPPLKLNEARES</sequence>
<keyword evidence="3" id="KW-0811">Translocation</keyword>
<dbReference type="CDD" id="cd13169">
    <property type="entry name" value="RanBD_NUP50_plant"/>
    <property type="match status" value="1"/>
</dbReference>
<dbReference type="PANTHER" id="PTHR23138">
    <property type="entry name" value="RAN BINDING PROTEIN"/>
    <property type="match status" value="1"/>
</dbReference>
<dbReference type="Pfam" id="PF00638">
    <property type="entry name" value="Ran_BP1"/>
    <property type="match status" value="1"/>
</dbReference>
<evidence type="ECO:0000256" key="3">
    <source>
        <dbReference type="ARBA" id="ARBA00023010"/>
    </source>
</evidence>
<evidence type="ECO:0000256" key="1">
    <source>
        <dbReference type="ARBA" id="ARBA00004567"/>
    </source>
</evidence>
<dbReference type="AlphaFoldDB" id="A0A0C9S3C7"/>
<name>A0A0C9S3C7_9CONI</name>
<organism evidence="8">
    <name type="scientific">Wollemia nobilis</name>
    <dbReference type="NCBI Taxonomy" id="56998"/>
    <lineage>
        <taxon>Eukaryota</taxon>
        <taxon>Viridiplantae</taxon>
        <taxon>Streptophyta</taxon>
        <taxon>Embryophyta</taxon>
        <taxon>Tracheophyta</taxon>
        <taxon>Spermatophyta</taxon>
        <taxon>Pinopsida</taxon>
        <taxon>Pinidae</taxon>
        <taxon>Conifers II</taxon>
        <taxon>Araucariales</taxon>
        <taxon>Araucariaceae</taxon>
        <taxon>Wollemia</taxon>
    </lineage>
</organism>
<dbReference type="SUPFAM" id="SSF50729">
    <property type="entry name" value="PH domain-like"/>
    <property type="match status" value="1"/>
</dbReference>
<protein>
    <submittedName>
        <fullName evidence="8">TSA: Wollemia nobilis Ref_Wollemi_Transcript_15314_2303 transcribed RNA sequence</fullName>
    </submittedName>
</protein>
<evidence type="ECO:0000259" key="7">
    <source>
        <dbReference type="PROSITE" id="PS50196"/>
    </source>
</evidence>
<evidence type="ECO:0000256" key="5">
    <source>
        <dbReference type="ARBA" id="ARBA00023242"/>
    </source>
</evidence>
<feature type="compositionally biased region" description="Basic and acidic residues" evidence="6">
    <location>
        <begin position="282"/>
        <end position="296"/>
    </location>
</feature>
<dbReference type="GO" id="GO:0005643">
    <property type="term" value="C:nuclear pore"/>
    <property type="evidence" value="ECO:0007669"/>
    <property type="project" value="UniProtKB-SubCell"/>
</dbReference>
<evidence type="ECO:0000256" key="2">
    <source>
        <dbReference type="ARBA" id="ARBA00022816"/>
    </source>
</evidence>
<dbReference type="InterPro" id="IPR045255">
    <property type="entry name" value="RanBP1-like"/>
</dbReference>
<dbReference type="InterPro" id="IPR045207">
    <property type="entry name" value="RanBD_NUP50_plant"/>
</dbReference>
<accession>A0A0C9S3C7</accession>
<reference evidence="8" key="1">
    <citation type="submission" date="2015-02" db="EMBL/GenBank/DDBJ databases">
        <title>A transcriptome of Wollemia nobilis - a relic of Gondwana.</title>
        <authorList>
            <person name="Chia J.Y."/>
            <person name="Leong Y.S."/>
            <person name="Abdul Karim S."/>
            <person name="Wan Azmi N."/>
            <person name="Hercus R."/>
            <person name="Croft L."/>
        </authorList>
    </citation>
    <scope>NUCLEOTIDE SEQUENCE</scope>
    <source>
        <strain evidence="8">MaeBrown</strain>
        <tissue evidence="8">Leaf</tissue>
    </source>
</reference>
<keyword evidence="4" id="KW-0653">Protein transport</keyword>
<dbReference type="SMART" id="SM00160">
    <property type="entry name" value="RanBD"/>
    <property type="match status" value="1"/>
</dbReference>
<keyword evidence="4" id="KW-0906">Nuclear pore complex</keyword>